<organism evidence="5">
    <name type="scientific">freshwater metagenome</name>
    <dbReference type="NCBI Taxonomy" id="449393"/>
    <lineage>
        <taxon>unclassified sequences</taxon>
        <taxon>metagenomes</taxon>
        <taxon>ecological metagenomes</taxon>
    </lineage>
</organism>
<evidence type="ECO:0000313" key="4">
    <source>
        <dbReference type="EMBL" id="CAB4330598.1"/>
    </source>
</evidence>
<dbReference type="PANTHER" id="PTHR43684">
    <property type="match status" value="1"/>
</dbReference>
<evidence type="ECO:0000256" key="3">
    <source>
        <dbReference type="ARBA" id="ARBA00023235"/>
    </source>
</evidence>
<dbReference type="InterPro" id="IPR001753">
    <property type="entry name" value="Enoyl-CoA_hydra/iso"/>
</dbReference>
<reference evidence="5" key="1">
    <citation type="submission" date="2020-05" db="EMBL/GenBank/DDBJ databases">
        <authorList>
            <person name="Chiriac C."/>
            <person name="Salcher M."/>
            <person name="Ghai R."/>
            <person name="Kavagutti S V."/>
        </authorList>
    </citation>
    <scope>NUCLEOTIDE SEQUENCE</scope>
</reference>
<evidence type="ECO:0000256" key="2">
    <source>
        <dbReference type="ARBA" id="ARBA00023140"/>
    </source>
</evidence>
<protein>
    <submittedName>
        <fullName evidence="5">Unannotated protein</fullName>
    </submittedName>
</protein>
<dbReference type="GO" id="GO:0004165">
    <property type="term" value="F:delta(3)-delta(2)-enoyl-CoA isomerase activity"/>
    <property type="evidence" value="ECO:0007669"/>
    <property type="project" value="UniProtKB-ARBA"/>
</dbReference>
<dbReference type="InterPro" id="IPR051053">
    <property type="entry name" value="ECH/Chromodomain_protein"/>
</dbReference>
<dbReference type="PANTHER" id="PTHR43684:SF1">
    <property type="entry name" value="ENOYL-COA DELTA ISOMERASE 2"/>
    <property type="match status" value="1"/>
</dbReference>
<comment type="subcellular location">
    <subcellularLocation>
        <location evidence="1">Peroxisome</location>
    </subcellularLocation>
</comment>
<dbReference type="EMBL" id="CAFABC010000005">
    <property type="protein sequence ID" value="CAB4817891.1"/>
    <property type="molecule type" value="Genomic_DNA"/>
</dbReference>
<dbReference type="SUPFAM" id="SSF52096">
    <property type="entry name" value="ClpP/crotonase"/>
    <property type="match status" value="1"/>
</dbReference>
<dbReference type="GO" id="GO:0005777">
    <property type="term" value="C:peroxisome"/>
    <property type="evidence" value="ECO:0007669"/>
    <property type="project" value="UniProtKB-SubCell"/>
</dbReference>
<dbReference type="Gene3D" id="3.90.226.10">
    <property type="entry name" value="2-enoyl-CoA Hydratase, Chain A, domain 1"/>
    <property type="match status" value="1"/>
</dbReference>
<dbReference type="EMBL" id="CAESAH010000002">
    <property type="protein sequence ID" value="CAB4330598.1"/>
    <property type="molecule type" value="Genomic_DNA"/>
</dbReference>
<evidence type="ECO:0000313" key="7">
    <source>
        <dbReference type="EMBL" id="CAB4857451.1"/>
    </source>
</evidence>
<evidence type="ECO:0000256" key="1">
    <source>
        <dbReference type="ARBA" id="ARBA00004275"/>
    </source>
</evidence>
<keyword evidence="3" id="KW-0413">Isomerase</keyword>
<evidence type="ECO:0000313" key="8">
    <source>
        <dbReference type="EMBL" id="CAB5139630.1"/>
    </source>
</evidence>
<keyword evidence="2" id="KW-0576">Peroxisome</keyword>
<dbReference type="InterPro" id="IPR029045">
    <property type="entry name" value="ClpP/crotonase-like_dom_sf"/>
</dbReference>
<dbReference type="EMBL" id="CAFBRY010000007">
    <property type="protein sequence ID" value="CAB5139630.1"/>
    <property type="molecule type" value="Genomic_DNA"/>
</dbReference>
<dbReference type="EMBL" id="CAFBLC010000066">
    <property type="protein sequence ID" value="CAB4857451.1"/>
    <property type="molecule type" value="Genomic_DNA"/>
</dbReference>
<proteinExistence type="predicted"/>
<evidence type="ECO:0000313" key="5">
    <source>
        <dbReference type="EMBL" id="CAB4719997.1"/>
    </source>
</evidence>
<gene>
    <name evidence="5" type="ORF">UFOPK2731_00047</name>
    <name evidence="6" type="ORF">UFOPK3161_00354</name>
    <name evidence="7" type="ORF">UFOPK3288_01369</name>
    <name evidence="4" type="ORF">UFOPK3962_00144</name>
    <name evidence="8" type="ORF">UFOPK4427_00405</name>
</gene>
<dbReference type="AlphaFoldDB" id="A0A6J6R853"/>
<dbReference type="EMBL" id="CAEZYO010000001">
    <property type="protein sequence ID" value="CAB4719997.1"/>
    <property type="molecule type" value="Genomic_DNA"/>
</dbReference>
<accession>A0A6J6R853</accession>
<dbReference type="Pfam" id="PF00378">
    <property type="entry name" value="ECH_1"/>
    <property type="match status" value="1"/>
</dbReference>
<dbReference type="CDD" id="cd06558">
    <property type="entry name" value="crotonase-like"/>
    <property type="match status" value="1"/>
</dbReference>
<sequence length="248" mass="26079">MNEIVTSQAGSILTLSFNRPAKMNALTRAMYAGLAKGLNDAAGDFGVRAVILTSEGDHFTAGNDIVDFMDNPPTSDSSDVAQFLASLLNFPKPLIAAVKGNAVGVGTTMLLHCDVVVAAPSANFSMPFASLGLVPEAGSSFLFPQLVGYQRAAKIFFTGESFGADAALDMGLIAEIDADALAGAIRIAQHIAEQPPQAIINTKALLKARNHEAVSAVMKAEFEIFSMALQSDEAMEAFMKFMAKKGKS</sequence>
<evidence type="ECO:0000313" key="6">
    <source>
        <dbReference type="EMBL" id="CAB4817891.1"/>
    </source>
</evidence>
<name>A0A6J6R853_9ZZZZ</name>